<evidence type="ECO:0000313" key="11">
    <source>
        <dbReference type="Proteomes" id="UP000515550"/>
    </source>
</evidence>
<dbReference type="PANTHER" id="PTHR12982:SF0">
    <property type="entry name" value="PHOSPHATIDYLINOSITOL N-ACETYLGLUCOSAMINYLTRANSFERASE SUBUNIT C"/>
    <property type="match status" value="1"/>
</dbReference>
<comment type="subcellular location">
    <subcellularLocation>
        <location evidence="1">Membrane</location>
        <topology evidence="1">Multi-pass membrane protein</topology>
    </subcellularLocation>
</comment>
<comment type="pathway">
    <text evidence="2">Glycolipid biosynthesis; glycosylphosphatidylinositol-anchor biosynthesis.</text>
</comment>
<dbReference type="UniPathway" id="UPA00196"/>
<keyword evidence="7 9" id="KW-0472">Membrane</keyword>
<protein>
    <submittedName>
        <fullName evidence="10">Phosphatidylinositol N-acetylglucosaminyltransferase, putative</fullName>
        <ecNumber evidence="10">2.4.1.198</ecNumber>
    </submittedName>
</protein>
<feature type="transmembrane region" description="Helical" evidence="9">
    <location>
        <begin position="246"/>
        <end position="266"/>
    </location>
</feature>
<keyword evidence="4" id="KW-0337">GPI-anchor biosynthesis</keyword>
<evidence type="ECO:0000256" key="2">
    <source>
        <dbReference type="ARBA" id="ARBA00004687"/>
    </source>
</evidence>
<feature type="transmembrane region" description="Helical" evidence="9">
    <location>
        <begin position="162"/>
        <end position="179"/>
    </location>
</feature>
<evidence type="ECO:0000313" key="10">
    <source>
        <dbReference type="EMBL" id="CAD2093209.1"/>
    </source>
</evidence>
<name>A0A6V7S8X6_PLAVN</name>
<evidence type="ECO:0000256" key="5">
    <source>
        <dbReference type="ARBA" id="ARBA00022692"/>
    </source>
</evidence>
<accession>A0A6V7S8X6</accession>
<feature type="transmembrane region" description="Helical" evidence="9">
    <location>
        <begin position="272"/>
        <end position="290"/>
    </location>
</feature>
<keyword evidence="5 9" id="KW-0812">Transmembrane</keyword>
<reference evidence="10 11" key="1">
    <citation type="submission" date="2020-08" db="EMBL/GenBank/DDBJ databases">
        <authorList>
            <person name="Ramaprasad A."/>
        </authorList>
    </citation>
    <scope>NUCLEOTIDE SEQUENCE [LARGE SCALE GENOMIC DNA]</scope>
</reference>
<keyword evidence="10" id="KW-0328">Glycosyltransferase</keyword>
<proteinExistence type="inferred from homology"/>
<evidence type="ECO:0000256" key="8">
    <source>
        <dbReference type="SAM" id="MobiDB-lite"/>
    </source>
</evidence>
<dbReference type="PANTHER" id="PTHR12982">
    <property type="entry name" value="PHOSPHATIDYLINOSITOL GLYCAN, CLASS C"/>
    <property type="match status" value="1"/>
</dbReference>
<dbReference type="GO" id="GO:0006506">
    <property type="term" value="P:GPI anchor biosynthetic process"/>
    <property type="evidence" value="ECO:0007669"/>
    <property type="project" value="UniProtKB-UniPathway"/>
</dbReference>
<feature type="transmembrane region" description="Helical" evidence="9">
    <location>
        <begin position="69"/>
        <end position="90"/>
    </location>
</feature>
<keyword evidence="6 9" id="KW-1133">Transmembrane helix</keyword>
<dbReference type="GO" id="GO:0000506">
    <property type="term" value="C:glycosylphosphatidylinositol-N-acetylglucosaminyltransferase (GPI-GnT) complex"/>
    <property type="evidence" value="ECO:0007669"/>
    <property type="project" value="TreeGrafter"/>
</dbReference>
<evidence type="ECO:0000256" key="9">
    <source>
        <dbReference type="SAM" id="Phobius"/>
    </source>
</evidence>
<dbReference type="PIRSF" id="PIRSF016104">
    <property type="entry name" value="GPI2"/>
    <property type="match status" value="1"/>
</dbReference>
<comment type="similarity">
    <text evidence="3">Belongs to the PIGC family.</text>
</comment>
<dbReference type="Pfam" id="PF06432">
    <property type="entry name" value="GPI2"/>
    <property type="match status" value="1"/>
</dbReference>
<dbReference type="AlphaFoldDB" id="A0A6V7S8X6"/>
<dbReference type="EMBL" id="LR865388">
    <property type="protein sequence ID" value="CAD2093209.1"/>
    <property type="molecule type" value="Genomic_DNA"/>
</dbReference>
<evidence type="ECO:0000256" key="4">
    <source>
        <dbReference type="ARBA" id="ARBA00022502"/>
    </source>
</evidence>
<dbReference type="EC" id="2.4.1.198" evidence="10"/>
<feature type="transmembrane region" description="Helical" evidence="9">
    <location>
        <begin position="102"/>
        <end position="119"/>
    </location>
</feature>
<sequence length="316" mass="37136">MKYKMNESSKTEDVNNSSCLNQPNKKEKKIKKWRKILYEDQEYEDNYVHKDFLSHLLTNYRTKYKYSDIMHSMLCINHQIMIVLFHLLSYYSINNNIISHRFIYTINIIIIILKEVLVYEIHKSLNDTFKNILDTTIIIGIIWILSPVMISLTQTHSDDTVYLVSLCILLPIHFMFHKYGFMYEKNENIDIFDSTSLSCVIVESVILGSRLPSITQVFSFLLCSSIIFFYTPFIVQTIAQLKNINYYNYVLFPIIFIILSICIRCISVPLFYVNLFGHAFMLFVIPALFVNKHNSKTVLEGHWDISGVPFVQKHAD</sequence>
<gene>
    <name evidence="10" type="ORF">PVBDA_1001430</name>
</gene>
<evidence type="ECO:0000256" key="7">
    <source>
        <dbReference type="ARBA" id="ARBA00023136"/>
    </source>
</evidence>
<evidence type="ECO:0000256" key="1">
    <source>
        <dbReference type="ARBA" id="ARBA00004141"/>
    </source>
</evidence>
<dbReference type="Proteomes" id="UP000515550">
    <property type="component" value="Chromosome PVBDA_10"/>
</dbReference>
<organism evidence="10 11">
    <name type="scientific">Plasmodium vinckei brucechwatti</name>
    <dbReference type="NCBI Taxonomy" id="119398"/>
    <lineage>
        <taxon>Eukaryota</taxon>
        <taxon>Sar</taxon>
        <taxon>Alveolata</taxon>
        <taxon>Apicomplexa</taxon>
        <taxon>Aconoidasida</taxon>
        <taxon>Haemosporida</taxon>
        <taxon>Plasmodiidae</taxon>
        <taxon>Plasmodium</taxon>
        <taxon>Plasmodium (Vinckeia)</taxon>
    </lineage>
</organism>
<feature type="compositionally biased region" description="Basic and acidic residues" evidence="8">
    <location>
        <begin position="1"/>
        <end position="13"/>
    </location>
</feature>
<feature type="transmembrane region" description="Helical" evidence="9">
    <location>
        <begin position="131"/>
        <end position="150"/>
    </location>
</feature>
<dbReference type="GO" id="GO:0017176">
    <property type="term" value="F:phosphatidylinositol N-acetylglucosaminyltransferase activity"/>
    <property type="evidence" value="ECO:0007669"/>
    <property type="project" value="UniProtKB-EC"/>
</dbReference>
<keyword evidence="10" id="KW-0808">Transferase</keyword>
<dbReference type="InterPro" id="IPR009450">
    <property type="entry name" value="Plno_GlcNAc_GPI2"/>
</dbReference>
<dbReference type="VEuPathDB" id="PlasmoDB:PVBDA_1001430"/>
<feature type="compositionally biased region" description="Polar residues" evidence="8">
    <location>
        <begin position="14"/>
        <end position="23"/>
    </location>
</feature>
<feature type="transmembrane region" description="Helical" evidence="9">
    <location>
        <begin position="217"/>
        <end position="239"/>
    </location>
</feature>
<evidence type="ECO:0000256" key="6">
    <source>
        <dbReference type="ARBA" id="ARBA00022989"/>
    </source>
</evidence>
<evidence type="ECO:0000256" key="3">
    <source>
        <dbReference type="ARBA" id="ARBA00008321"/>
    </source>
</evidence>
<feature type="region of interest" description="Disordered" evidence="8">
    <location>
        <begin position="1"/>
        <end position="23"/>
    </location>
</feature>